<evidence type="ECO:0000313" key="2">
    <source>
        <dbReference type="Proteomes" id="UP001612741"/>
    </source>
</evidence>
<protein>
    <submittedName>
        <fullName evidence="1">Uncharacterized protein</fullName>
    </submittedName>
</protein>
<sequence length="46" mass="4791">MAARSPQPSGVLGQEAGAVGDRGIVGRHRVPRFRLPYAMDDVGGSV</sequence>
<reference evidence="1 2" key="1">
    <citation type="submission" date="2024-10" db="EMBL/GenBank/DDBJ databases">
        <title>The Natural Products Discovery Center: Release of the First 8490 Sequenced Strains for Exploring Actinobacteria Biosynthetic Diversity.</title>
        <authorList>
            <person name="Kalkreuter E."/>
            <person name="Kautsar S.A."/>
            <person name="Yang D."/>
            <person name="Bader C.D."/>
            <person name="Teijaro C.N."/>
            <person name="Fluegel L."/>
            <person name="Davis C.M."/>
            <person name="Simpson J.R."/>
            <person name="Lauterbach L."/>
            <person name="Steele A.D."/>
            <person name="Gui C."/>
            <person name="Meng S."/>
            <person name="Li G."/>
            <person name="Viehrig K."/>
            <person name="Ye F."/>
            <person name="Su P."/>
            <person name="Kiefer A.F."/>
            <person name="Nichols A."/>
            <person name="Cepeda A.J."/>
            <person name="Yan W."/>
            <person name="Fan B."/>
            <person name="Jiang Y."/>
            <person name="Adhikari A."/>
            <person name="Zheng C.-J."/>
            <person name="Schuster L."/>
            <person name="Cowan T.M."/>
            <person name="Smanski M.J."/>
            <person name="Chevrette M.G."/>
            <person name="De Carvalho L.P.S."/>
            <person name="Shen B."/>
        </authorList>
    </citation>
    <scope>NUCLEOTIDE SEQUENCE [LARGE SCALE GENOMIC DNA]</scope>
    <source>
        <strain evidence="1 2">NPDC050545</strain>
    </source>
</reference>
<keyword evidence="2" id="KW-1185">Reference proteome</keyword>
<dbReference type="Proteomes" id="UP001612741">
    <property type="component" value="Unassembled WGS sequence"/>
</dbReference>
<comment type="caution">
    <text evidence="1">The sequence shown here is derived from an EMBL/GenBank/DDBJ whole genome shotgun (WGS) entry which is preliminary data.</text>
</comment>
<name>A0ABW7YWN9_9ACTN</name>
<organism evidence="1 2">
    <name type="scientific">Nonomuraea typhae</name>
    <dbReference type="NCBI Taxonomy" id="2603600"/>
    <lineage>
        <taxon>Bacteria</taxon>
        <taxon>Bacillati</taxon>
        <taxon>Actinomycetota</taxon>
        <taxon>Actinomycetes</taxon>
        <taxon>Streptosporangiales</taxon>
        <taxon>Streptosporangiaceae</taxon>
        <taxon>Nonomuraea</taxon>
    </lineage>
</organism>
<accession>A0ABW7YWN9</accession>
<dbReference type="EMBL" id="JBITGY010000006">
    <property type="protein sequence ID" value="MFI6500350.1"/>
    <property type="molecule type" value="Genomic_DNA"/>
</dbReference>
<dbReference type="RefSeq" id="WP_397084199.1">
    <property type="nucleotide sequence ID" value="NZ_JBITGY010000006.1"/>
</dbReference>
<gene>
    <name evidence="1" type="ORF">ACIBG2_23430</name>
</gene>
<proteinExistence type="predicted"/>
<evidence type="ECO:0000313" key="1">
    <source>
        <dbReference type="EMBL" id="MFI6500350.1"/>
    </source>
</evidence>